<evidence type="ECO:0000256" key="1">
    <source>
        <dbReference type="ARBA" id="ARBA00022630"/>
    </source>
</evidence>
<keyword evidence="1" id="KW-0285">Flavoprotein</keyword>
<dbReference type="GO" id="GO:0019622">
    <property type="term" value="P:3-(3-hydroxy)phenylpropionate catabolic process"/>
    <property type="evidence" value="ECO:0007669"/>
    <property type="project" value="TreeGrafter"/>
</dbReference>
<comment type="caution">
    <text evidence="5">The sequence shown here is derived from an EMBL/GenBank/DDBJ whole genome shotgun (WGS) entry which is preliminary data.</text>
</comment>
<accession>A0A261Y1D5</accession>
<dbReference type="SUPFAM" id="SSF51905">
    <property type="entry name" value="FAD/NAD(P)-binding domain"/>
    <property type="match status" value="1"/>
</dbReference>
<keyword evidence="6" id="KW-1185">Reference proteome</keyword>
<evidence type="ECO:0000313" key="5">
    <source>
        <dbReference type="EMBL" id="OZJ04425.1"/>
    </source>
</evidence>
<dbReference type="GO" id="GO:0071949">
    <property type="term" value="F:FAD binding"/>
    <property type="evidence" value="ECO:0007669"/>
    <property type="project" value="InterPro"/>
</dbReference>
<dbReference type="EMBL" id="MVBO01000041">
    <property type="protein sequence ID" value="OZJ04425.1"/>
    <property type="molecule type" value="Genomic_DNA"/>
</dbReference>
<dbReference type="AlphaFoldDB" id="A0A261Y1D5"/>
<proteinExistence type="predicted"/>
<feature type="domain" description="FAD-binding" evidence="4">
    <location>
        <begin position="7"/>
        <end position="144"/>
    </location>
</feature>
<gene>
    <name evidence="5" type="ORF">BZG36_02925</name>
</gene>
<organism evidence="5 6">
    <name type="scientific">Bifiguratus adelaidae</name>
    <dbReference type="NCBI Taxonomy" id="1938954"/>
    <lineage>
        <taxon>Eukaryota</taxon>
        <taxon>Fungi</taxon>
        <taxon>Fungi incertae sedis</taxon>
        <taxon>Mucoromycota</taxon>
        <taxon>Mucoromycotina</taxon>
        <taxon>Endogonomycetes</taxon>
        <taxon>Endogonales</taxon>
        <taxon>Endogonales incertae sedis</taxon>
        <taxon>Bifiguratus</taxon>
    </lineage>
</organism>
<dbReference type="PANTHER" id="PTHR43476">
    <property type="entry name" value="3-(3-HYDROXY-PHENYL)PROPIONATE/3-HYDROXYCINNAMIC ACID HYDROXYLASE"/>
    <property type="match status" value="1"/>
</dbReference>
<dbReference type="Proteomes" id="UP000242875">
    <property type="component" value="Unassembled WGS sequence"/>
</dbReference>
<dbReference type="InterPro" id="IPR036188">
    <property type="entry name" value="FAD/NAD-bd_sf"/>
</dbReference>
<keyword evidence="3" id="KW-0560">Oxidoreductase</keyword>
<evidence type="ECO:0000313" key="6">
    <source>
        <dbReference type="Proteomes" id="UP000242875"/>
    </source>
</evidence>
<evidence type="ECO:0000256" key="2">
    <source>
        <dbReference type="ARBA" id="ARBA00022827"/>
    </source>
</evidence>
<reference evidence="5 6" key="1">
    <citation type="journal article" date="2017" name="Mycologia">
        <title>Bifiguratus adelaidae, gen. et sp. nov., a new member of Mucoromycotina in endophytic and soil-dwelling habitats.</title>
        <authorList>
            <person name="Torres-Cruz T.J."/>
            <person name="Billingsley Tobias T.L."/>
            <person name="Almatruk M."/>
            <person name="Hesse C."/>
            <person name="Kuske C.R."/>
            <person name="Desiro A."/>
            <person name="Benucci G.M."/>
            <person name="Bonito G."/>
            <person name="Stajich J.E."/>
            <person name="Dunlap C."/>
            <person name="Arnold A.E."/>
            <person name="Porras-Alfaro A."/>
        </authorList>
    </citation>
    <scope>NUCLEOTIDE SEQUENCE [LARGE SCALE GENOMIC DNA]</scope>
    <source>
        <strain evidence="5 6">AZ0501</strain>
    </source>
</reference>
<protein>
    <recommendedName>
        <fullName evidence="4">FAD-binding domain-containing protein</fullName>
    </recommendedName>
</protein>
<evidence type="ECO:0000259" key="4">
    <source>
        <dbReference type="Pfam" id="PF01494"/>
    </source>
</evidence>
<dbReference type="Gene3D" id="3.50.50.60">
    <property type="entry name" value="FAD/NAD(P)-binding domain"/>
    <property type="match status" value="1"/>
</dbReference>
<dbReference type="OrthoDB" id="10016252at2759"/>
<dbReference type="PANTHER" id="PTHR43476:SF3">
    <property type="entry name" value="FAD-BINDING MONOOXYGENASE"/>
    <property type="match status" value="1"/>
</dbReference>
<sequence>MHLNTEETDIIVRGCGPTGAMLAGYLGTMNVRCIVLEREGEIVTDPRGIALDEDGIRLVQGLGFSLGDHHDLTKGAVMVMDYGTSEGGTGHVGFICHKQPGLEKYLRKKLAETKAVDFRPQSTIVGISEDDDHVYVEYKDKNGEIRGRRRW</sequence>
<name>A0A261Y1D5_9FUNG</name>
<dbReference type="GO" id="GO:0008688">
    <property type="term" value="F:3-(3-hydroxyphenyl)propionate hydroxylase activity"/>
    <property type="evidence" value="ECO:0007669"/>
    <property type="project" value="TreeGrafter"/>
</dbReference>
<evidence type="ECO:0000256" key="3">
    <source>
        <dbReference type="ARBA" id="ARBA00023002"/>
    </source>
</evidence>
<dbReference type="InterPro" id="IPR050631">
    <property type="entry name" value="PheA/TfdB_FAD_monoxygenase"/>
</dbReference>
<dbReference type="InterPro" id="IPR002938">
    <property type="entry name" value="FAD-bd"/>
</dbReference>
<keyword evidence="2" id="KW-0274">FAD</keyword>
<dbReference type="Pfam" id="PF01494">
    <property type="entry name" value="FAD_binding_3"/>
    <property type="match status" value="1"/>
</dbReference>